<accession>A0ABP3NPT9</accession>
<gene>
    <name evidence="1" type="ORF">GCM10009533_51670</name>
</gene>
<evidence type="ECO:0000313" key="1">
    <source>
        <dbReference type="EMBL" id="GAA0546470.1"/>
    </source>
</evidence>
<keyword evidence="2" id="KW-1185">Reference proteome</keyword>
<organism evidence="1 2">
    <name type="scientific">Saccharopolyspora erythraea</name>
    <name type="common">Streptomyces erythraeus</name>
    <dbReference type="NCBI Taxonomy" id="1836"/>
    <lineage>
        <taxon>Bacteria</taxon>
        <taxon>Bacillati</taxon>
        <taxon>Actinomycetota</taxon>
        <taxon>Actinomycetes</taxon>
        <taxon>Pseudonocardiales</taxon>
        <taxon>Pseudonocardiaceae</taxon>
        <taxon>Saccharopolyspora</taxon>
    </lineage>
</organism>
<dbReference type="Proteomes" id="UP001500729">
    <property type="component" value="Unassembled WGS sequence"/>
</dbReference>
<comment type="caution">
    <text evidence="1">The sequence shown here is derived from an EMBL/GenBank/DDBJ whole genome shotgun (WGS) entry which is preliminary data.</text>
</comment>
<name>A0ABP3NPT9_SACER</name>
<sequence length="119" mass="12738">MSESSLREATPTNVGKQRILFLGSSKRLLHTREWAAAQGFQVVGEPVAGVDCVIADEDVLDGICTPAQSVQLAEARSRGLDCLSPEEGRRRLAETGHEGEYVGDFLPAPGGGQAQAWIF</sequence>
<reference evidence="2" key="1">
    <citation type="journal article" date="2019" name="Int. J. Syst. Evol. Microbiol.">
        <title>The Global Catalogue of Microorganisms (GCM) 10K type strain sequencing project: providing services to taxonomists for standard genome sequencing and annotation.</title>
        <authorList>
            <consortium name="The Broad Institute Genomics Platform"/>
            <consortium name="The Broad Institute Genome Sequencing Center for Infectious Disease"/>
            <person name="Wu L."/>
            <person name="Ma J."/>
        </authorList>
    </citation>
    <scope>NUCLEOTIDE SEQUENCE [LARGE SCALE GENOMIC DNA]</scope>
    <source>
        <strain evidence="2">JCM 10303</strain>
    </source>
</reference>
<protein>
    <submittedName>
        <fullName evidence="1">Uncharacterized protein</fullName>
    </submittedName>
</protein>
<dbReference type="RefSeq" id="WP_009947776.1">
    <property type="nucleotide sequence ID" value="NZ_BAAAGS010000041.1"/>
</dbReference>
<proteinExistence type="predicted"/>
<dbReference type="EMBL" id="BAAAGS010000041">
    <property type="protein sequence ID" value="GAA0546470.1"/>
    <property type="molecule type" value="Genomic_DNA"/>
</dbReference>
<evidence type="ECO:0000313" key="2">
    <source>
        <dbReference type="Proteomes" id="UP001500729"/>
    </source>
</evidence>